<feature type="transmembrane region" description="Helical" evidence="1">
    <location>
        <begin position="49"/>
        <end position="70"/>
    </location>
</feature>
<dbReference type="AlphaFoldDB" id="A0A7C9HPG1"/>
<name>A0A7C9HPG1_9DEIO</name>
<keyword evidence="1" id="KW-1133">Transmembrane helix</keyword>
<protein>
    <submittedName>
        <fullName evidence="2">Uncharacterized protein</fullName>
    </submittedName>
</protein>
<accession>A0A7C9HPG1</accession>
<sequence>MVGTALLALMGLRYPVKMIPLLLFELFWKSTWLLAVGLPRILAGSLDEGTITDLIACLMGVILVPLALPWRYVLHQYWKAPGDPWKAHGPVSSKT</sequence>
<comment type="caution">
    <text evidence="2">The sequence shown here is derived from an EMBL/GenBank/DDBJ whole genome shotgun (WGS) entry which is preliminary data.</text>
</comment>
<dbReference type="RefSeq" id="WP_157457480.1">
    <property type="nucleotide sequence ID" value="NZ_WQLB01000002.1"/>
</dbReference>
<keyword evidence="1" id="KW-0472">Membrane</keyword>
<evidence type="ECO:0000313" key="3">
    <source>
        <dbReference type="Proteomes" id="UP000483286"/>
    </source>
</evidence>
<feature type="transmembrane region" description="Helical" evidence="1">
    <location>
        <begin position="21"/>
        <end position="43"/>
    </location>
</feature>
<dbReference type="EMBL" id="WQLB01000002">
    <property type="protein sequence ID" value="MVN85452.1"/>
    <property type="molecule type" value="Genomic_DNA"/>
</dbReference>
<dbReference type="Proteomes" id="UP000483286">
    <property type="component" value="Unassembled WGS sequence"/>
</dbReference>
<evidence type="ECO:0000313" key="2">
    <source>
        <dbReference type="EMBL" id="MVN85452.1"/>
    </source>
</evidence>
<gene>
    <name evidence="2" type="ORF">GO986_01570</name>
</gene>
<organism evidence="2 3">
    <name type="scientific">Deinococcus arboris</name>
    <dbReference type="NCBI Taxonomy" id="2682977"/>
    <lineage>
        <taxon>Bacteria</taxon>
        <taxon>Thermotogati</taxon>
        <taxon>Deinococcota</taxon>
        <taxon>Deinococci</taxon>
        <taxon>Deinococcales</taxon>
        <taxon>Deinococcaceae</taxon>
        <taxon>Deinococcus</taxon>
    </lineage>
</organism>
<reference evidence="2 3" key="1">
    <citation type="submission" date="2019-12" db="EMBL/GenBank/DDBJ databases">
        <title>Deinococcus sp. HMF7620 Genome sequencing and assembly.</title>
        <authorList>
            <person name="Kang H."/>
            <person name="Kim H."/>
            <person name="Joh K."/>
        </authorList>
    </citation>
    <scope>NUCLEOTIDE SEQUENCE [LARGE SCALE GENOMIC DNA]</scope>
    <source>
        <strain evidence="2 3">HMF7620</strain>
    </source>
</reference>
<keyword evidence="3" id="KW-1185">Reference proteome</keyword>
<proteinExistence type="predicted"/>
<keyword evidence="1" id="KW-0812">Transmembrane</keyword>
<evidence type="ECO:0000256" key="1">
    <source>
        <dbReference type="SAM" id="Phobius"/>
    </source>
</evidence>